<name>A0A067S334_GALM3</name>
<dbReference type="OrthoDB" id="2507344at2759"/>
<dbReference type="InterPro" id="IPR011545">
    <property type="entry name" value="DEAD/DEAH_box_helicase_dom"/>
</dbReference>
<keyword evidence="3" id="KW-1185">Reference proteome</keyword>
<gene>
    <name evidence="2" type="ORF">GALMADRAFT_34387</name>
</gene>
<feature type="non-terminal residue" evidence="2">
    <location>
        <position position="1"/>
    </location>
</feature>
<dbReference type="Gene3D" id="3.40.50.300">
    <property type="entry name" value="P-loop containing nucleotide triphosphate hydrolases"/>
    <property type="match status" value="1"/>
</dbReference>
<feature type="non-terminal residue" evidence="2">
    <location>
        <position position="83"/>
    </location>
</feature>
<protein>
    <recommendedName>
        <fullName evidence="1">DEAD/DEAH-box helicase domain-containing protein</fullName>
    </recommendedName>
</protein>
<dbReference type="Proteomes" id="UP000027222">
    <property type="component" value="Unassembled WGS sequence"/>
</dbReference>
<evidence type="ECO:0000313" key="3">
    <source>
        <dbReference type="Proteomes" id="UP000027222"/>
    </source>
</evidence>
<dbReference type="Pfam" id="PF00270">
    <property type="entry name" value="DEAD"/>
    <property type="match status" value="1"/>
</dbReference>
<dbReference type="GO" id="GO:0003676">
    <property type="term" value="F:nucleic acid binding"/>
    <property type="evidence" value="ECO:0007669"/>
    <property type="project" value="InterPro"/>
</dbReference>
<organism evidence="2 3">
    <name type="scientific">Galerina marginata (strain CBS 339.88)</name>
    <dbReference type="NCBI Taxonomy" id="685588"/>
    <lineage>
        <taxon>Eukaryota</taxon>
        <taxon>Fungi</taxon>
        <taxon>Dikarya</taxon>
        <taxon>Basidiomycota</taxon>
        <taxon>Agaricomycotina</taxon>
        <taxon>Agaricomycetes</taxon>
        <taxon>Agaricomycetidae</taxon>
        <taxon>Agaricales</taxon>
        <taxon>Agaricineae</taxon>
        <taxon>Strophariaceae</taxon>
        <taxon>Galerina</taxon>
    </lineage>
</organism>
<accession>A0A067S334</accession>
<sequence>IQMQAIELALARQENFVAVMPTGSGKSLLFTLPPFNEPGFQTYVMVGNRALLDDHLKRTTKLGLVAKRWLARQKTVSEEVQLV</sequence>
<dbReference type="HOGENOM" id="CLU_2549124_0_0_1"/>
<dbReference type="InterPro" id="IPR027417">
    <property type="entry name" value="P-loop_NTPase"/>
</dbReference>
<dbReference type="SUPFAM" id="SSF52540">
    <property type="entry name" value="P-loop containing nucleoside triphosphate hydrolases"/>
    <property type="match status" value="1"/>
</dbReference>
<feature type="domain" description="DEAD/DEAH-box helicase" evidence="1">
    <location>
        <begin position="1"/>
        <end position="64"/>
    </location>
</feature>
<evidence type="ECO:0000259" key="1">
    <source>
        <dbReference type="Pfam" id="PF00270"/>
    </source>
</evidence>
<dbReference type="AlphaFoldDB" id="A0A067S334"/>
<dbReference type="EMBL" id="KL142469">
    <property type="protein sequence ID" value="KDR65240.1"/>
    <property type="molecule type" value="Genomic_DNA"/>
</dbReference>
<dbReference type="GO" id="GO:0005524">
    <property type="term" value="F:ATP binding"/>
    <property type="evidence" value="ECO:0007669"/>
    <property type="project" value="InterPro"/>
</dbReference>
<evidence type="ECO:0000313" key="2">
    <source>
        <dbReference type="EMBL" id="KDR65240.1"/>
    </source>
</evidence>
<reference evidence="3" key="1">
    <citation type="journal article" date="2014" name="Proc. Natl. Acad. Sci. U.S.A.">
        <title>Extensive sampling of basidiomycete genomes demonstrates inadequacy of the white-rot/brown-rot paradigm for wood decay fungi.</title>
        <authorList>
            <person name="Riley R."/>
            <person name="Salamov A.A."/>
            <person name="Brown D.W."/>
            <person name="Nagy L.G."/>
            <person name="Floudas D."/>
            <person name="Held B.W."/>
            <person name="Levasseur A."/>
            <person name="Lombard V."/>
            <person name="Morin E."/>
            <person name="Otillar R."/>
            <person name="Lindquist E.A."/>
            <person name="Sun H."/>
            <person name="LaButti K.M."/>
            <person name="Schmutz J."/>
            <person name="Jabbour D."/>
            <person name="Luo H."/>
            <person name="Baker S.E."/>
            <person name="Pisabarro A.G."/>
            <person name="Walton J.D."/>
            <person name="Blanchette R.A."/>
            <person name="Henrissat B."/>
            <person name="Martin F."/>
            <person name="Cullen D."/>
            <person name="Hibbett D.S."/>
            <person name="Grigoriev I.V."/>
        </authorList>
    </citation>
    <scope>NUCLEOTIDE SEQUENCE [LARGE SCALE GENOMIC DNA]</scope>
    <source>
        <strain evidence="3">CBS 339.88</strain>
    </source>
</reference>
<proteinExistence type="predicted"/>